<dbReference type="EMBL" id="QUNI01000005">
    <property type="protein sequence ID" value="REG98948.1"/>
    <property type="molecule type" value="Genomic_DNA"/>
</dbReference>
<name>A0A3E0EL80_9FLAO</name>
<feature type="transmembrane region" description="Helical" evidence="1">
    <location>
        <begin position="24"/>
        <end position="43"/>
    </location>
</feature>
<evidence type="ECO:0000313" key="2">
    <source>
        <dbReference type="EMBL" id="REG98948.1"/>
    </source>
</evidence>
<accession>A0A3E0EL80</accession>
<dbReference type="Pfam" id="PF09527">
    <property type="entry name" value="ATPase_gene1"/>
    <property type="match status" value="1"/>
</dbReference>
<keyword evidence="1" id="KW-0812">Transmembrane</keyword>
<keyword evidence="1" id="KW-0472">Membrane</keyword>
<evidence type="ECO:0000313" key="3">
    <source>
        <dbReference type="Proteomes" id="UP000257136"/>
    </source>
</evidence>
<organism evidence="2 3">
    <name type="scientific">Flavobacterium aquicola</name>
    <dbReference type="NCBI Taxonomy" id="1682742"/>
    <lineage>
        <taxon>Bacteria</taxon>
        <taxon>Pseudomonadati</taxon>
        <taxon>Bacteroidota</taxon>
        <taxon>Flavobacteriia</taxon>
        <taxon>Flavobacteriales</taxon>
        <taxon>Flavobacteriaceae</taxon>
        <taxon>Flavobacterium</taxon>
    </lineage>
</organism>
<gene>
    <name evidence="2" type="ORF">C8P67_105111</name>
</gene>
<reference evidence="2 3" key="1">
    <citation type="submission" date="2018-08" db="EMBL/GenBank/DDBJ databases">
        <title>Genomic Encyclopedia of Archaeal and Bacterial Type Strains, Phase II (KMG-II): from individual species to whole genera.</title>
        <authorList>
            <person name="Goeker M."/>
        </authorList>
    </citation>
    <scope>NUCLEOTIDE SEQUENCE [LARGE SCALE GENOMIC DNA]</scope>
    <source>
        <strain evidence="2 3">DSM 100880</strain>
    </source>
</reference>
<keyword evidence="3" id="KW-1185">Reference proteome</keyword>
<keyword evidence="1" id="KW-1133">Transmembrane helix</keyword>
<dbReference type="Proteomes" id="UP000257136">
    <property type="component" value="Unassembled WGS sequence"/>
</dbReference>
<comment type="caution">
    <text evidence="2">The sequence shown here is derived from an EMBL/GenBank/DDBJ whole genome shotgun (WGS) entry which is preliminary data.</text>
</comment>
<evidence type="ECO:0000256" key="1">
    <source>
        <dbReference type="SAM" id="Phobius"/>
    </source>
</evidence>
<proteinExistence type="predicted"/>
<protein>
    <submittedName>
        <fullName evidence="2">Putative F0F1-ATPase subunit (Ca2+/Mg2+ transporter)</fullName>
    </submittedName>
</protein>
<sequence>MGVIIFLFSYLGNWMDENHPSPKVYYVKIMVMVGVFLALYNVIRQVNEINKKQ</sequence>
<dbReference type="AlphaFoldDB" id="A0A3E0EL80"/>
<dbReference type="InterPro" id="IPR032820">
    <property type="entry name" value="ATPase_put"/>
</dbReference>